<name>A0A1H3U4P3_9PSEU</name>
<organism evidence="1 2">
    <name type="scientific">Saccharopolyspora shandongensis</name>
    <dbReference type="NCBI Taxonomy" id="418495"/>
    <lineage>
        <taxon>Bacteria</taxon>
        <taxon>Bacillati</taxon>
        <taxon>Actinomycetota</taxon>
        <taxon>Actinomycetes</taxon>
        <taxon>Pseudonocardiales</taxon>
        <taxon>Pseudonocardiaceae</taxon>
        <taxon>Saccharopolyspora</taxon>
    </lineage>
</organism>
<accession>A0A1H3U4P3</accession>
<dbReference type="STRING" id="418495.SAMN05216215_110716"/>
<dbReference type="Proteomes" id="UP000199529">
    <property type="component" value="Unassembled WGS sequence"/>
</dbReference>
<evidence type="ECO:0000313" key="1">
    <source>
        <dbReference type="EMBL" id="SDZ57257.1"/>
    </source>
</evidence>
<reference evidence="2" key="1">
    <citation type="submission" date="2016-10" db="EMBL/GenBank/DDBJ databases">
        <authorList>
            <person name="Varghese N."/>
            <person name="Submissions S."/>
        </authorList>
    </citation>
    <scope>NUCLEOTIDE SEQUENCE [LARGE SCALE GENOMIC DNA]</scope>
    <source>
        <strain evidence="2">CGMCC 4.3530</strain>
    </source>
</reference>
<evidence type="ECO:0000313" key="2">
    <source>
        <dbReference type="Proteomes" id="UP000199529"/>
    </source>
</evidence>
<dbReference type="OrthoDB" id="7844019at2"/>
<dbReference type="RefSeq" id="WP_093278820.1">
    <property type="nucleotide sequence ID" value="NZ_FNOK01000107.1"/>
</dbReference>
<gene>
    <name evidence="1" type="ORF">SAMN05216215_110716</name>
</gene>
<sequence>MNTDQHTQLREPFPTEAIGNKPKITCRACSKADGRVCDRHSAIRCDTCGNFITSAHIHLEFVGHADLTDRLLSVDPEWNWEPVAVDAAGRPALDDNNGLWIRLTVCGTTRLGYGHPDGKRGGDAVKETIGDALRNAAMRFGVALDLWKKEPAHIEPAAEPPASPAATARARLAEKCKALGLDLDAVAIEYHARTKVGLGEETSVESIHAFTDALSANPAAVLGTKGGAK</sequence>
<dbReference type="AlphaFoldDB" id="A0A1H3U4P3"/>
<keyword evidence="2" id="KW-1185">Reference proteome</keyword>
<protein>
    <submittedName>
        <fullName evidence="1">Uncharacterized protein</fullName>
    </submittedName>
</protein>
<dbReference type="EMBL" id="FNOK01000107">
    <property type="protein sequence ID" value="SDZ57257.1"/>
    <property type="molecule type" value="Genomic_DNA"/>
</dbReference>
<proteinExistence type="predicted"/>